<accession>A0A0W0I4G4</accession>
<evidence type="ECO:0000313" key="3">
    <source>
        <dbReference type="Proteomes" id="UP000054197"/>
    </source>
</evidence>
<comment type="caution">
    <text evidence="2">The sequence shown here is derived from an EMBL/GenBank/DDBJ whole genome shotgun (WGS) entry which is preliminary data.</text>
</comment>
<dbReference type="InterPro" id="IPR009875">
    <property type="entry name" value="PilZ_domain"/>
</dbReference>
<dbReference type="AlphaFoldDB" id="A0A0W0I4G4"/>
<proteinExistence type="predicted"/>
<dbReference type="Proteomes" id="UP000054197">
    <property type="component" value="Unassembled WGS sequence"/>
</dbReference>
<reference evidence="2 3" key="1">
    <citation type="submission" date="2015-09" db="EMBL/GenBank/DDBJ databases">
        <title>Genome sequence of ICMP 11288.</title>
        <authorList>
            <person name="Visnovsky S."/>
            <person name="Lu A."/>
            <person name="Panda P."/>
            <person name="Pitman A."/>
        </authorList>
    </citation>
    <scope>NUCLEOTIDE SEQUENCE [LARGE SCALE GENOMIC DNA]</scope>
    <source>
        <strain evidence="2 3">ICMP 11288</strain>
    </source>
</reference>
<dbReference type="EMBL" id="LKEF01000010">
    <property type="protein sequence ID" value="KTB67714.1"/>
    <property type="molecule type" value="Genomic_DNA"/>
</dbReference>
<gene>
    <name evidence="2" type="ORF">AO063_16885</name>
</gene>
<dbReference type="Pfam" id="PF07238">
    <property type="entry name" value="PilZ"/>
    <property type="match status" value="1"/>
</dbReference>
<evidence type="ECO:0000313" key="2">
    <source>
        <dbReference type="EMBL" id="KTB67714.1"/>
    </source>
</evidence>
<evidence type="ECO:0000259" key="1">
    <source>
        <dbReference type="Pfam" id="PF07238"/>
    </source>
</evidence>
<name>A0A0W0I4G4_PSEFL</name>
<dbReference type="Gene3D" id="2.40.10.220">
    <property type="entry name" value="predicted glycosyltransferase like domains"/>
    <property type="match status" value="1"/>
</dbReference>
<dbReference type="RefSeq" id="WP_058419630.1">
    <property type="nucleotide sequence ID" value="NZ_LKEF01000010.1"/>
</dbReference>
<dbReference type="SUPFAM" id="SSF141371">
    <property type="entry name" value="PilZ domain-like"/>
    <property type="match status" value="1"/>
</dbReference>
<organism evidence="2 3">
    <name type="scientific">Pseudomonas fluorescens ICMP 11288</name>
    <dbReference type="NCBI Taxonomy" id="1198309"/>
    <lineage>
        <taxon>Bacteria</taxon>
        <taxon>Pseudomonadati</taxon>
        <taxon>Pseudomonadota</taxon>
        <taxon>Gammaproteobacteria</taxon>
        <taxon>Pseudomonadales</taxon>
        <taxon>Pseudomonadaceae</taxon>
        <taxon>Pseudomonas</taxon>
    </lineage>
</organism>
<protein>
    <submittedName>
        <fullName evidence="2">Pilus assembly protein</fullName>
    </submittedName>
</protein>
<dbReference type="GO" id="GO:0035438">
    <property type="term" value="F:cyclic-di-GMP binding"/>
    <property type="evidence" value="ECO:0007669"/>
    <property type="project" value="InterPro"/>
</dbReference>
<sequence length="98" mass="10969">MSERERGYEEKRDFIRMRVDADVSLIHAGQEIAGVCVDLSSSGMQVEAPRQFQVGDTLTVRIDSEHAALAGLEADTEVVWAKSDGERQHLGLRILKMR</sequence>
<feature type="domain" description="PilZ" evidence="1">
    <location>
        <begin position="10"/>
        <end position="97"/>
    </location>
</feature>